<evidence type="ECO:0000256" key="5">
    <source>
        <dbReference type="SAM" id="Phobius"/>
    </source>
</evidence>
<feature type="transmembrane region" description="Helical" evidence="5">
    <location>
        <begin position="468"/>
        <end position="488"/>
    </location>
</feature>
<feature type="signal peptide" evidence="6">
    <location>
        <begin position="1"/>
        <end position="18"/>
    </location>
</feature>
<comment type="subcellular location">
    <subcellularLocation>
        <location evidence="1">Secreted</location>
    </subcellularLocation>
</comment>
<dbReference type="Proteomes" id="UP000683360">
    <property type="component" value="Unassembled WGS sequence"/>
</dbReference>
<evidence type="ECO:0000256" key="1">
    <source>
        <dbReference type="ARBA" id="ARBA00004613"/>
    </source>
</evidence>
<feature type="chain" id="PRO_5035764357" description="WxxW domain-containing protein" evidence="6">
    <location>
        <begin position="19"/>
        <end position="659"/>
    </location>
</feature>
<keyword evidence="5" id="KW-0812">Transmembrane</keyword>
<evidence type="ECO:0000259" key="7">
    <source>
        <dbReference type="Pfam" id="PF13330"/>
    </source>
</evidence>
<evidence type="ECO:0000256" key="6">
    <source>
        <dbReference type="SAM" id="SignalP"/>
    </source>
</evidence>
<feature type="transmembrane region" description="Helical" evidence="5">
    <location>
        <begin position="132"/>
        <end position="153"/>
    </location>
</feature>
<keyword evidence="3 6" id="KW-0732">Signal</keyword>
<feature type="domain" description="WxxW" evidence="7">
    <location>
        <begin position="35"/>
        <end position="122"/>
    </location>
</feature>
<keyword evidence="4" id="KW-0325">Glycoprotein</keyword>
<dbReference type="AlphaFoldDB" id="A0A8S3SF07"/>
<evidence type="ECO:0000256" key="4">
    <source>
        <dbReference type="ARBA" id="ARBA00023180"/>
    </source>
</evidence>
<evidence type="ECO:0000313" key="9">
    <source>
        <dbReference type="Proteomes" id="UP000683360"/>
    </source>
</evidence>
<dbReference type="InterPro" id="IPR025155">
    <property type="entry name" value="WxxW_domain"/>
</dbReference>
<evidence type="ECO:0000256" key="3">
    <source>
        <dbReference type="ARBA" id="ARBA00022729"/>
    </source>
</evidence>
<organism evidence="8 9">
    <name type="scientific">Mytilus edulis</name>
    <name type="common">Blue mussel</name>
    <dbReference type="NCBI Taxonomy" id="6550"/>
    <lineage>
        <taxon>Eukaryota</taxon>
        <taxon>Metazoa</taxon>
        <taxon>Spiralia</taxon>
        <taxon>Lophotrochozoa</taxon>
        <taxon>Mollusca</taxon>
        <taxon>Bivalvia</taxon>
        <taxon>Autobranchia</taxon>
        <taxon>Pteriomorphia</taxon>
        <taxon>Mytilida</taxon>
        <taxon>Mytiloidea</taxon>
        <taxon>Mytilidae</taxon>
        <taxon>Mytilinae</taxon>
        <taxon>Mytilus</taxon>
    </lineage>
</organism>
<protein>
    <recommendedName>
        <fullName evidence="7">WxxW domain-containing protein</fullName>
    </recommendedName>
</protein>
<feature type="domain" description="WxxW" evidence="7">
    <location>
        <begin position="372"/>
        <end position="457"/>
    </location>
</feature>
<keyword evidence="2" id="KW-0964">Secreted</keyword>
<keyword evidence="5" id="KW-0472">Membrane</keyword>
<dbReference type="EMBL" id="CAJPWZ010001624">
    <property type="protein sequence ID" value="CAG2219138.1"/>
    <property type="molecule type" value="Genomic_DNA"/>
</dbReference>
<gene>
    <name evidence="8" type="ORF">MEDL_32698</name>
</gene>
<dbReference type="GO" id="GO:0005576">
    <property type="term" value="C:extracellular region"/>
    <property type="evidence" value="ECO:0007669"/>
    <property type="project" value="UniProtKB-SubCell"/>
</dbReference>
<reference evidence="8" key="1">
    <citation type="submission" date="2021-03" db="EMBL/GenBank/DDBJ databases">
        <authorList>
            <person name="Bekaert M."/>
        </authorList>
    </citation>
    <scope>NUCLEOTIDE SEQUENCE</scope>
</reference>
<dbReference type="OrthoDB" id="6082534at2759"/>
<evidence type="ECO:0000256" key="2">
    <source>
        <dbReference type="ARBA" id="ARBA00022525"/>
    </source>
</evidence>
<evidence type="ECO:0000313" key="8">
    <source>
        <dbReference type="EMBL" id="CAG2219138.1"/>
    </source>
</evidence>
<accession>A0A8S3SF07</accession>
<name>A0A8S3SF07_MYTED</name>
<comment type="caution">
    <text evidence="8">The sequence shown here is derived from an EMBL/GenBank/DDBJ whole genome shotgun (WGS) entry which is preliminary data.</text>
</comment>
<feature type="transmembrane region" description="Helical" evidence="5">
    <location>
        <begin position="338"/>
        <end position="355"/>
    </location>
</feature>
<dbReference type="Pfam" id="PF13330">
    <property type="entry name" value="Mucin2_WxxW"/>
    <property type="match status" value="2"/>
</dbReference>
<keyword evidence="9" id="KW-1185">Reference proteome</keyword>
<sequence length="659" mass="73972">MYFSFLCGLYLFISSVNASESSNGLPGTTYTKWTWTEWFDTDSGDRETETETYDSIVARGLNICRAGKLIGCECKRDDTKEILSNGNFFNTSHILGTDLECKLHGIECHNILCMNLEVRFLCEDVILESGSAVFYFLMLIIPVVVILFRIYCWSIVKKQIKNRHPGNRNTNGSSPQDVIDMSVFDPPSYDDVFGSQTHTSFGDIKCNNCNHLKTTCHSLTEQSNDNAQNSNSRSDEFSSVDCSCECHKTDDFIASCLRGASRCDSNDNYSRINAAYIHNNEANNNTGSGTRTNSISINVISEACIETLPPTYSEALVILKRTEELRILVQLDKLRADMYYSLLCGLCLYISSVYASESSNGLPGTTYTKWTWTKWFDTDSGERETETYESIVARGWNICRGGKLIGCECKRDDTKEIMSNGNFFNTSHILGTDLECKLNGIECHNILCMNLEVRFLCEDVILESGSAVFYFLMLIIPVLVILFRLYCWDIVKKRIKKRHTGNRNTNGSSPQDVIDMSVFDPPSYDDLFGSQTHTSFGDIKCNNCNHLKTTCQSLTEQSNETAQNSNSRREFSSVDCSCECHKTDNCTASSRCESNKNYSRINPAYIHNNEANNNTGSGTRTHSISINVISGACIETLPPTYSEALVILKRKEGLDATHL</sequence>
<proteinExistence type="predicted"/>
<keyword evidence="5" id="KW-1133">Transmembrane helix</keyword>